<sequence length="48" mass="5336">MVIKKIGAILLAFLGLYMLYLGAQMKAQPPFITGIGFIIISLFHLIKK</sequence>
<feature type="transmembrane region" description="Helical" evidence="1">
    <location>
        <begin position="7"/>
        <end position="23"/>
    </location>
</feature>
<gene>
    <name evidence="2" type="ORF">SAMN05421786_103207</name>
</gene>
<proteinExistence type="predicted"/>
<dbReference type="AlphaFoldDB" id="A0A1N7N4Q8"/>
<name>A0A1N7N4Q8_9FLAO</name>
<organism evidence="2 3">
    <name type="scientific">Chryseobacterium ureilyticum</name>
    <dbReference type="NCBI Taxonomy" id="373668"/>
    <lineage>
        <taxon>Bacteria</taxon>
        <taxon>Pseudomonadati</taxon>
        <taxon>Bacteroidota</taxon>
        <taxon>Flavobacteriia</taxon>
        <taxon>Flavobacteriales</taxon>
        <taxon>Weeksellaceae</taxon>
        <taxon>Chryseobacterium group</taxon>
        <taxon>Chryseobacterium</taxon>
    </lineage>
</organism>
<dbReference type="Proteomes" id="UP000186744">
    <property type="component" value="Unassembled WGS sequence"/>
</dbReference>
<keyword evidence="3" id="KW-1185">Reference proteome</keyword>
<evidence type="ECO:0000313" key="2">
    <source>
        <dbReference type="EMBL" id="SIS93238.1"/>
    </source>
</evidence>
<evidence type="ECO:0000313" key="3">
    <source>
        <dbReference type="Proteomes" id="UP000186744"/>
    </source>
</evidence>
<protein>
    <submittedName>
        <fullName evidence="2">Uncharacterized protein</fullName>
    </submittedName>
</protein>
<accession>A0A1N7N4Q8</accession>
<dbReference type="STRING" id="373668.SAMN05421786_103207"/>
<keyword evidence="1" id="KW-1133">Transmembrane helix</keyword>
<dbReference type="EMBL" id="FTOL01000003">
    <property type="protein sequence ID" value="SIS93238.1"/>
    <property type="molecule type" value="Genomic_DNA"/>
</dbReference>
<keyword evidence="1" id="KW-0472">Membrane</keyword>
<reference evidence="3" key="1">
    <citation type="submission" date="2017-01" db="EMBL/GenBank/DDBJ databases">
        <authorList>
            <person name="Varghese N."/>
            <person name="Submissions S."/>
        </authorList>
    </citation>
    <scope>NUCLEOTIDE SEQUENCE [LARGE SCALE GENOMIC DNA]</scope>
    <source>
        <strain evidence="3">DSM 18017</strain>
    </source>
</reference>
<feature type="transmembrane region" description="Helical" evidence="1">
    <location>
        <begin position="29"/>
        <end position="46"/>
    </location>
</feature>
<keyword evidence="1" id="KW-0812">Transmembrane</keyword>
<evidence type="ECO:0000256" key="1">
    <source>
        <dbReference type="SAM" id="Phobius"/>
    </source>
</evidence>